<accession>A0A0F7FBF5</accession>
<dbReference type="OrthoDB" id="9801841at2"/>
<feature type="region of interest" description="Disordered" evidence="2">
    <location>
        <begin position="530"/>
        <end position="601"/>
    </location>
</feature>
<reference evidence="4 5" key="1">
    <citation type="submission" date="2015-03" db="EMBL/GenBank/DDBJ databases">
        <authorList>
            <person name="Abdul Halim M."/>
        </authorList>
    </citation>
    <scope>NUCLEOTIDE SEQUENCE [LARGE SCALE GENOMIC DNA]</scope>
    <source>
        <strain evidence="4 5">ATCC 35681</strain>
    </source>
</reference>
<sequence>MRKENSQFTTAFVSEAGSHIDNRDYFAYMETDDMACYVLAHGLDTDQEVRSAEMAVKAILENFMEKPYMSKRRLREGLRDAQEWLQFESRRVRLKASLLAVVTDYTRMVYASCGNVRLYHFRGGRLNFRSRDHSLAQAMADEGRIPEEAATVHEERGNLLEYIGKPGKIRSFLSKKTLLADGDILLLATPGLWGNVELAEMLGALEEAKDPNALTDTLEEVLLSRQLRTVPNYTAAAVYIDKIFQEKPKNRRKLIKRIAIGALALMLAGGGAWIYAAKAAEKKAEAIEDMIQYGKQGDDYAHMGDFEKSLKAYSEAKNAATKANDKISKKLYVNKQNISQAMVDGDGYVDKGDFENAKVSYEKALKAANVYLPSDSDDIEHKLKSLDDYAGIRKQMDEAALKFQGQDYMGALALYNKANTAATEAGYDAAIEIITKKKQETQDKIAALKQEIQEIRAGQLEARGKRLLAAEDFDGAIDAYNDAEEIYQAIGKLESVVAVERTISKIDDKKMAKQQEEAAALAKEQEAEQAAAEAAAAEQAAAEQAAAGQAAEVNEAPGKASGQPAPGQPASGQPGSGQPAPDAAKDAAKDAAETSDAAGGA</sequence>
<reference evidence="4 5" key="2">
    <citation type="journal article" date="2016" name="Genome Announc.">
        <title>Genome Sequence of a Gram-Positive Diazotroph, Paenibacillus durus Type Strain ATCC 35681.</title>
        <authorList>
            <person name="Halim M.A."/>
            <person name="Rahman A.Y."/>
            <person name="Sim K.S."/>
            <person name="Yam H.C."/>
            <person name="Rahim A.A."/>
            <person name="Ghazali A.H."/>
            <person name="Najimudin N."/>
        </authorList>
    </citation>
    <scope>NUCLEOTIDE SEQUENCE [LARGE SCALE GENOMIC DNA]</scope>
    <source>
        <strain evidence="4 5">ATCC 35681</strain>
    </source>
</reference>
<dbReference type="SUPFAM" id="SSF48452">
    <property type="entry name" value="TPR-like"/>
    <property type="match status" value="1"/>
</dbReference>
<protein>
    <submittedName>
        <fullName evidence="4">Serine/threonine protein phosphatase</fullName>
    </submittedName>
</protein>
<name>A0A0F7FBF5_PAEDU</name>
<dbReference type="RefSeq" id="WP_046723557.1">
    <property type="nucleotide sequence ID" value="NZ_CP011114.1"/>
</dbReference>
<dbReference type="SUPFAM" id="SSF81606">
    <property type="entry name" value="PP2C-like"/>
    <property type="match status" value="1"/>
</dbReference>
<evidence type="ECO:0000256" key="2">
    <source>
        <dbReference type="SAM" id="MobiDB-lite"/>
    </source>
</evidence>
<evidence type="ECO:0000313" key="5">
    <source>
        <dbReference type="Proteomes" id="UP000034189"/>
    </source>
</evidence>
<feature type="transmembrane region" description="Helical" evidence="3">
    <location>
        <begin position="258"/>
        <end position="276"/>
    </location>
</feature>
<keyword evidence="1" id="KW-0175">Coiled coil</keyword>
<organism evidence="4 5">
    <name type="scientific">Paenibacillus durus ATCC 35681</name>
    <dbReference type="NCBI Taxonomy" id="1333534"/>
    <lineage>
        <taxon>Bacteria</taxon>
        <taxon>Bacillati</taxon>
        <taxon>Bacillota</taxon>
        <taxon>Bacilli</taxon>
        <taxon>Bacillales</taxon>
        <taxon>Paenibacillaceae</taxon>
        <taxon>Paenibacillus</taxon>
    </lineage>
</organism>
<evidence type="ECO:0000256" key="3">
    <source>
        <dbReference type="SAM" id="Phobius"/>
    </source>
</evidence>
<dbReference type="EMBL" id="CP011114">
    <property type="protein sequence ID" value="AKG36027.1"/>
    <property type="molecule type" value="Genomic_DNA"/>
</dbReference>
<dbReference type="InterPro" id="IPR036457">
    <property type="entry name" value="PPM-type-like_dom_sf"/>
</dbReference>
<feature type="compositionally biased region" description="Basic and acidic residues" evidence="2">
    <location>
        <begin position="583"/>
        <end position="592"/>
    </location>
</feature>
<feature type="compositionally biased region" description="Low complexity" evidence="2">
    <location>
        <begin position="530"/>
        <end position="582"/>
    </location>
</feature>
<dbReference type="Gene3D" id="3.60.40.10">
    <property type="entry name" value="PPM-type phosphatase domain"/>
    <property type="match status" value="1"/>
</dbReference>
<dbReference type="InterPro" id="IPR011990">
    <property type="entry name" value="TPR-like_helical_dom_sf"/>
</dbReference>
<gene>
    <name evidence="4" type="ORF">VK70_16880</name>
</gene>
<dbReference type="HOGENOM" id="CLU_017346_0_0_9"/>
<proteinExistence type="predicted"/>
<dbReference type="Proteomes" id="UP000034189">
    <property type="component" value="Chromosome"/>
</dbReference>
<dbReference type="AlphaFoldDB" id="A0A0F7FBF5"/>
<dbReference type="PATRIC" id="fig|1333534.5.peg.3716"/>
<keyword evidence="3" id="KW-0812">Transmembrane</keyword>
<evidence type="ECO:0000256" key="1">
    <source>
        <dbReference type="SAM" id="Coils"/>
    </source>
</evidence>
<feature type="coiled-coil region" evidence="1">
    <location>
        <begin position="431"/>
        <end position="458"/>
    </location>
</feature>
<evidence type="ECO:0000313" key="4">
    <source>
        <dbReference type="EMBL" id="AKG36027.1"/>
    </source>
</evidence>
<keyword evidence="3" id="KW-1133">Transmembrane helix</keyword>
<keyword evidence="3" id="KW-0472">Membrane</keyword>